<evidence type="ECO:0008006" key="3">
    <source>
        <dbReference type="Google" id="ProtNLM"/>
    </source>
</evidence>
<keyword evidence="2" id="KW-1185">Reference proteome</keyword>
<organism evidence="1 2">
    <name type="scientific">Thauera sinica</name>
    <dbReference type="NCBI Taxonomy" id="2665146"/>
    <lineage>
        <taxon>Bacteria</taxon>
        <taxon>Pseudomonadati</taxon>
        <taxon>Pseudomonadota</taxon>
        <taxon>Betaproteobacteria</taxon>
        <taxon>Rhodocyclales</taxon>
        <taxon>Zoogloeaceae</taxon>
        <taxon>Thauera</taxon>
    </lineage>
</organism>
<protein>
    <recommendedName>
        <fullName evidence="3">Helix-turn-helix domain-containing protein</fullName>
    </recommendedName>
</protein>
<proteinExistence type="predicted"/>
<dbReference type="Proteomes" id="UP001595974">
    <property type="component" value="Unassembled WGS sequence"/>
</dbReference>
<reference evidence="2" key="1">
    <citation type="journal article" date="2019" name="Int. J. Syst. Evol. Microbiol.">
        <title>The Global Catalogue of Microorganisms (GCM) 10K type strain sequencing project: providing services to taxonomists for standard genome sequencing and annotation.</title>
        <authorList>
            <consortium name="The Broad Institute Genomics Platform"/>
            <consortium name="The Broad Institute Genome Sequencing Center for Infectious Disease"/>
            <person name="Wu L."/>
            <person name="Ma J."/>
        </authorList>
    </citation>
    <scope>NUCLEOTIDE SEQUENCE [LARGE SCALE GENOMIC DNA]</scope>
    <source>
        <strain evidence="2">SHR3</strain>
    </source>
</reference>
<accession>A0ABW1AUJ9</accession>
<dbReference type="RefSeq" id="WP_096452949.1">
    <property type="nucleotide sequence ID" value="NZ_JBHSOG010000068.1"/>
</dbReference>
<comment type="caution">
    <text evidence="1">The sequence shown here is derived from an EMBL/GenBank/DDBJ whole genome shotgun (WGS) entry which is preliminary data.</text>
</comment>
<dbReference type="EMBL" id="JBHSOG010000068">
    <property type="protein sequence ID" value="MFC5770962.1"/>
    <property type="molecule type" value="Genomic_DNA"/>
</dbReference>
<sequence>MKLSVTFYDDTPEILRFDKEDIRSIVLGGVVAHVKMLETYVGTDPEDDETLMRVFGEALDEMPIWKAYSVIYDYANDGVFPPDCSVLDDYLRMAISFRMELVYANEFHGIDIASAKANPNSRYGGMIVTGKALETLLCGFMARWKLDVPGNGSDDADDVRFWGHMFERIDYDLLSLSEIAILADIQERSVRNYTHRTRAEDERLKTIKVGGRTYVRPEDAKEWLRRRRRFIPTRFPEGDVQPEATEDVQ</sequence>
<evidence type="ECO:0000313" key="1">
    <source>
        <dbReference type="EMBL" id="MFC5770962.1"/>
    </source>
</evidence>
<name>A0ABW1AUJ9_9RHOO</name>
<evidence type="ECO:0000313" key="2">
    <source>
        <dbReference type="Proteomes" id="UP001595974"/>
    </source>
</evidence>
<gene>
    <name evidence="1" type="ORF">ACFPTN_16400</name>
</gene>